<accession>Q9U9S1</accession>
<organism evidence="1">
    <name type="scientific">Trichinella pseudospiralis</name>
    <name type="common">Parasitic roundworm</name>
    <dbReference type="NCBI Taxonomy" id="6337"/>
    <lineage>
        <taxon>Eukaryota</taxon>
        <taxon>Metazoa</taxon>
        <taxon>Ecdysozoa</taxon>
        <taxon>Nematoda</taxon>
        <taxon>Enoplea</taxon>
        <taxon>Dorylaimia</taxon>
        <taxon>Trichinellida</taxon>
        <taxon>Trichinellidae</taxon>
        <taxon>Trichinella</taxon>
    </lineage>
</organism>
<evidence type="ECO:0000313" key="1">
    <source>
        <dbReference type="EMBL" id="AAD45670.1"/>
    </source>
</evidence>
<reference evidence="1" key="1">
    <citation type="submission" date="1999-05" db="EMBL/GenBank/DDBJ databases">
        <title>RAPD-derived Trichinella pseudospiralis probe.</title>
        <authorList>
            <person name="Semyenova S.K."/>
            <person name="Chrisanfova G.G."/>
        </authorList>
    </citation>
    <scope>NUCLEOTIDE SEQUENCE</scope>
    <source>
        <strain evidence="1">TpR</strain>
    </source>
</reference>
<name>Q9U9S1_TRIPS</name>
<dbReference type="AlphaFoldDB" id="Q9U9S1"/>
<feature type="non-terminal residue" evidence="1">
    <location>
        <position position="79"/>
    </location>
</feature>
<dbReference type="EMBL" id="AF153496">
    <property type="protein sequence ID" value="AAD45670.1"/>
    <property type="molecule type" value="Genomic_DNA"/>
</dbReference>
<proteinExistence type="predicted"/>
<protein>
    <submittedName>
        <fullName evidence="1">Uncharacterized protein</fullName>
    </submittedName>
</protein>
<sequence length="79" mass="8862">MFSLSLSLRVDTYASLFSHFTTFAISVTEFKRYAVAFLRHASCACSALLFHKGSKTLVAFKIVIFPKLPVKLFDGDVRP</sequence>